<protein>
    <submittedName>
        <fullName evidence="3">SDR family oxidoreductase</fullName>
    </submittedName>
</protein>
<dbReference type="Gene3D" id="3.40.50.720">
    <property type="entry name" value="NAD(P)-binding Rossmann-like Domain"/>
    <property type="match status" value="1"/>
</dbReference>
<sequence>MPRFTDKTVIVTGAGSGIGAATAVRFAEEGARVVLVGRTRGKLDRVASGLDGERTLVHEADVSDLGAVEALVAAAVARFGGLDVLVNNAGVAALGGLLDAPLDGYRNTMAINVDGVLYGCRAAMPHLLKSGGSIVNVSSVSGLGGDWGFSFYNASKGAVSNLTRALALEFGGRGVRVNAVAPSLTLSDLTEGMMGDEAVMAKFRDRIPLGRAAKGEEVAAVIAFLASPDASFVNGVVLPVDGGVTASNGQPNFS</sequence>
<name>A0A4Q2UD94_9HYPH</name>
<dbReference type="Proteomes" id="UP000290759">
    <property type="component" value="Unassembled WGS sequence"/>
</dbReference>
<dbReference type="InterPro" id="IPR057326">
    <property type="entry name" value="KR_dom"/>
</dbReference>
<feature type="domain" description="Ketoreductase" evidence="2">
    <location>
        <begin position="7"/>
        <end position="193"/>
    </location>
</feature>
<evidence type="ECO:0000313" key="3">
    <source>
        <dbReference type="EMBL" id="RYC32815.1"/>
    </source>
</evidence>
<dbReference type="NCBIfam" id="NF005559">
    <property type="entry name" value="PRK07231.1"/>
    <property type="match status" value="1"/>
</dbReference>
<dbReference type="PRINTS" id="PR00081">
    <property type="entry name" value="GDHRDH"/>
</dbReference>
<dbReference type="PRINTS" id="PR00080">
    <property type="entry name" value="SDRFAMILY"/>
</dbReference>
<dbReference type="CDD" id="cd05233">
    <property type="entry name" value="SDR_c"/>
    <property type="match status" value="1"/>
</dbReference>
<dbReference type="RefSeq" id="WP_129224864.1">
    <property type="nucleotide sequence ID" value="NZ_QYBB01000005.1"/>
</dbReference>
<dbReference type="PROSITE" id="PS00061">
    <property type="entry name" value="ADH_SHORT"/>
    <property type="match status" value="1"/>
</dbReference>
<proteinExistence type="inferred from homology"/>
<dbReference type="InterPro" id="IPR002347">
    <property type="entry name" value="SDR_fam"/>
</dbReference>
<dbReference type="PANTHER" id="PTHR43975">
    <property type="entry name" value="ZGC:101858"/>
    <property type="match status" value="1"/>
</dbReference>
<reference evidence="3 4" key="1">
    <citation type="submission" date="2018-12" db="EMBL/GenBank/DDBJ databases">
        <authorList>
            <person name="Grouzdev D.S."/>
            <person name="Krutkina M.S."/>
        </authorList>
    </citation>
    <scope>NUCLEOTIDE SEQUENCE [LARGE SCALE GENOMIC DNA]</scope>
    <source>
        <strain evidence="3 4">RmlP026</strain>
    </source>
</reference>
<dbReference type="InterPro" id="IPR020904">
    <property type="entry name" value="Sc_DH/Rdtase_CS"/>
</dbReference>
<comment type="caution">
    <text evidence="3">The sequence shown here is derived from an EMBL/GenBank/DDBJ whole genome shotgun (WGS) entry which is preliminary data.</text>
</comment>
<gene>
    <name evidence="3" type="ORF">D3273_06965</name>
</gene>
<keyword evidence="4" id="KW-1185">Reference proteome</keyword>
<comment type="similarity">
    <text evidence="1">Belongs to the short-chain dehydrogenases/reductases (SDR) family.</text>
</comment>
<dbReference type="SUPFAM" id="SSF51735">
    <property type="entry name" value="NAD(P)-binding Rossmann-fold domains"/>
    <property type="match status" value="1"/>
</dbReference>
<evidence type="ECO:0000259" key="2">
    <source>
        <dbReference type="SMART" id="SM00822"/>
    </source>
</evidence>
<dbReference type="Pfam" id="PF13561">
    <property type="entry name" value="adh_short_C2"/>
    <property type="match status" value="1"/>
</dbReference>
<reference evidence="3 4" key="2">
    <citation type="submission" date="2019-02" db="EMBL/GenBank/DDBJ databases">
        <title>'Lichenibacterium ramalinii' gen. nov. sp. nov., 'Lichenibacterium minor' gen. nov. sp. nov.</title>
        <authorList>
            <person name="Pankratov T."/>
        </authorList>
    </citation>
    <scope>NUCLEOTIDE SEQUENCE [LARGE SCALE GENOMIC DNA]</scope>
    <source>
        <strain evidence="3 4">RmlP026</strain>
    </source>
</reference>
<evidence type="ECO:0000256" key="1">
    <source>
        <dbReference type="ARBA" id="ARBA00006484"/>
    </source>
</evidence>
<accession>A0A4Q2UD94</accession>
<organism evidence="3 4">
    <name type="scientific">Lichenibacterium minor</name>
    <dbReference type="NCBI Taxonomy" id="2316528"/>
    <lineage>
        <taxon>Bacteria</taxon>
        <taxon>Pseudomonadati</taxon>
        <taxon>Pseudomonadota</taxon>
        <taxon>Alphaproteobacteria</taxon>
        <taxon>Hyphomicrobiales</taxon>
        <taxon>Lichenihabitantaceae</taxon>
        <taxon>Lichenibacterium</taxon>
    </lineage>
</organism>
<dbReference type="FunFam" id="3.40.50.720:FF:000084">
    <property type="entry name" value="Short-chain dehydrogenase reductase"/>
    <property type="match status" value="1"/>
</dbReference>
<dbReference type="SMART" id="SM00822">
    <property type="entry name" value="PKS_KR"/>
    <property type="match status" value="1"/>
</dbReference>
<dbReference type="EMBL" id="QYBB01000005">
    <property type="protein sequence ID" value="RYC32815.1"/>
    <property type="molecule type" value="Genomic_DNA"/>
</dbReference>
<dbReference type="InterPro" id="IPR036291">
    <property type="entry name" value="NAD(P)-bd_dom_sf"/>
</dbReference>
<dbReference type="AlphaFoldDB" id="A0A4Q2UD94"/>
<dbReference type="OrthoDB" id="5457012at2"/>
<evidence type="ECO:0000313" key="4">
    <source>
        <dbReference type="Proteomes" id="UP000290759"/>
    </source>
</evidence>
<dbReference type="PANTHER" id="PTHR43975:SF2">
    <property type="entry name" value="EG:BACR7A4.14 PROTEIN-RELATED"/>
    <property type="match status" value="1"/>
</dbReference>